<reference evidence="3 4" key="1">
    <citation type="submission" date="2015-07" db="EMBL/GenBank/DDBJ databases">
        <title>Genome sequence of Levilinea saccharolytica DSM 16555.</title>
        <authorList>
            <person name="Hemp J."/>
            <person name="Ward L.M."/>
            <person name="Pace L.A."/>
            <person name="Fischer W.W."/>
        </authorList>
    </citation>
    <scope>NUCLEOTIDE SEQUENCE [LARGE SCALE GENOMIC DNA]</scope>
    <source>
        <strain evidence="3 4">KIBI-1</strain>
    </source>
</reference>
<feature type="compositionally biased region" description="Pro residues" evidence="1">
    <location>
        <begin position="9"/>
        <end position="25"/>
    </location>
</feature>
<gene>
    <name evidence="3" type="ORF">ADN01_00005</name>
</gene>
<accession>A0A0P6Z3F8</accession>
<evidence type="ECO:0000259" key="2">
    <source>
        <dbReference type="Pfam" id="PF13529"/>
    </source>
</evidence>
<comment type="caution">
    <text evidence="3">The sequence shown here is derived from an EMBL/GenBank/DDBJ whole genome shotgun (WGS) entry which is preliminary data.</text>
</comment>
<sequence>TVTETPVPTETPAPSPTPTPQPTPTRLPESVVLEGIQYTDQHNGWNNCGPANLTMALSYFDWEGKMLDVAAVLKPFAEDKNVMPYEMADYVNTQTNLRAVVRQGGTLEGVKSLIANQLPVLLEIGTFRIRDLNGKYSWMGHYQVINGYDDAAGEFILQDSYLTNGQNYRLSYDTLLAEWRSFNFIYVVIYPPEQENLVMSLLGASADEAAADREAYAKASAEVYSLTGADQVFAWYNRGTSMVRLQDYQGAAQSYDEAFRLMAALPEEQRPYRLPWYQTGPYFAYFYAGRYQDVINLADSVLEPLERTKKPYLEESFYWRARAKNAVGDVAGAIDDLRRSLEYHPGFTPSEELLSALGG</sequence>
<feature type="non-terminal residue" evidence="3">
    <location>
        <position position="1"/>
    </location>
</feature>
<dbReference type="InterPro" id="IPR039564">
    <property type="entry name" value="Peptidase_C39-like"/>
</dbReference>
<protein>
    <recommendedName>
        <fullName evidence="2">Peptidase C39-like domain-containing protein</fullName>
    </recommendedName>
</protein>
<dbReference type="EMBL" id="LGCM01000001">
    <property type="protein sequence ID" value="KPL91969.1"/>
    <property type="molecule type" value="Genomic_DNA"/>
</dbReference>
<evidence type="ECO:0000256" key="1">
    <source>
        <dbReference type="SAM" id="MobiDB-lite"/>
    </source>
</evidence>
<dbReference type="Proteomes" id="UP000050501">
    <property type="component" value="Unassembled WGS sequence"/>
</dbReference>
<proteinExistence type="predicted"/>
<dbReference type="InterPro" id="IPR011990">
    <property type="entry name" value="TPR-like_helical_dom_sf"/>
</dbReference>
<keyword evidence="4" id="KW-1185">Reference proteome</keyword>
<evidence type="ECO:0000313" key="4">
    <source>
        <dbReference type="Proteomes" id="UP000050501"/>
    </source>
</evidence>
<dbReference type="Gene3D" id="3.90.70.10">
    <property type="entry name" value="Cysteine proteinases"/>
    <property type="match status" value="1"/>
</dbReference>
<dbReference type="STRING" id="229921.ADN01_00005"/>
<dbReference type="RefSeq" id="WP_075070816.1">
    <property type="nucleotide sequence ID" value="NZ_LGCM01000001.1"/>
</dbReference>
<evidence type="ECO:0000313" key="3">
    <source>
        <dbReference type="EMBL" id="KPL91969.1"/>
    </source>
</evidence>
<name>A0A0P6Z3F8_9CHLR</name>
<feature type="domain" description="Peptidase C39-like" evidence="2">
    <location>
        <begin position="36"/>
        <end position="161"/>
    </location>
</feature>
<feature type="region of interest" description="Disordered" evidence="1">
    <location>
        <begin position="1"/>
        <end position="27"/>
    </location>
</feature>
<dbReference type="Pfam" id="PF13529">
    <property type="entry name" value="Peptidase_C39_2"/>
    <property type="match status" value="1"/>
</dbReference>
<dbReference type="Gene3D" id="1.25.40.10">
    <property type="entry name" value="Tetratricopeptide repeat domain"/>
    <property type="match status" value="1"/>
</dbReference>
<dbReference type="AlphaFoldDB" id="A0A0P6Z3F8"/>
<dbReference type="SUPFAM" id="SSF48452">
    <property type="entry name" value="TPR-like"/>
    <property type="match status" value="1"/>
</dbReference>
<organism evidence="3 4">
    <name type="scientific">Levilinea saccharolytica</name>
    <dbReference type="NCBI Taxonomy" id="229921"/>
    <lineage>
        <taxon>Bacteria</taxon>
        <taxon>Bacillati</taxon>
        <taxon>Chloroflexota</taxon>
        <taxon>Anaerolineae</taxon>
        <taxon>Anaerolineales</taxon>
        <taxon>Anaerolineaceae</taxon>
        <taxon>Levilinea</taxon>
    </lineage>
</organism>